<feature type="chain" id="PRO_5036461845" evidence="3">
    <location>
        <begin position="22"/>
        <end position="555"/>
    </location>
</feature>
<proteinExistence type="inferred from homology"/>
<evidence type="ECO:0000256" key="1">
    <source>
        <dbReference type="RuleBase" id="RU000411"/>
    </source>
</evidence>
<dbReference type="InterPro" id="IPR023796">
    <property type="entry name" value="Serpin_dom"/>
</dbReference>
<dbReference type="Proteomes" id="UP000808372">
    <property type="component" value="Chromosome 13"/>
</dbReference>
<reference evidence="6" key="1">
    <citation type="submission" date="2025-08" db="UniProtKB">
        <authorList>
            <consortium name="RefSeq"/>
        </authorList>
    </citation>
    <scope>IDENTIFICATION</scope>
    <source>
        <tissue evidence="6">White muscle</tissue>
    </source>
</reference>
<name>A0A8U1EQB8_SALNM</name>
<dbReference type="GO" id="GO:0005615">
    <property type="term" value="C:extracellular space"/>
    <property type="evidence" value="ECO:0007669"/>
    <property type="project" value="InterPro"/>
</dbReference>
<feature type="compositionally biased region" description="Pro residues" evidence="2">
    <location>
        <begin position="442"/>
        <end position="461"/>
    </location>
</feature>
<keyword evidence="5" id="KW-1185">Reference proteome</keyword>
<gene>
    <name evidence="6" type="primary">LOC120058149</name>
</gene>
<dbReference type="InterPro" id="IPR042178">
    <property type="entry name" value="Serpin_sf_1"/>
</dbReference>
<organism evidence="5 6">
    <name type="scientific">Salvelinus namaycush</name>
    <name type="common">Lake trout</name>
    <name type="synonym">Salmo namaycush</name>
    <dbReference type="NCBI Taxonomy" id="8040"/>
    <lineage>
        <taxon>Eukaryota</taxon>
        <taxon>Metazoa</taxon>
        <taxon>Chordata</taxon>
        <taxon>Craniata</taxon>
        <taxon>Vertebrata</taxon>
        <taxon>Euteleostomi</taxon>
        <taxon>Actinopterygii</taxon>
        <taxon>Neopterygii</taxon>
        <taxon>Teleostei</taxon>
        <taxon>Protacanthopterygii</taxon>
        <taxon>Salmoniformes</taxon>
        <taxon>Salmonidae</taxon>
        <taxon>Salmoninae</taxon>
        <taxon>Salvelinus</taxon>
    </lineage>
</organism>
<dbReference type="PANTHER" id="PTHR11461:SF129">
    <property type="entry name" value="SERPIN E3"/>
    <property type="match status" value="1"/>
</dbReference>
<evidence type="ECO:0000313" key="6">
    <source>
        <dbReference type="RefSeq" id="XP_038862543.1"/>
    </source>
</evidence>
<dbReference type="PANTHER" id="PTHR11461">
    <property type="entry name" value="SERINE PROTEASE INHIBITOR, SERPIN"/>
    <property type="match status" value="1"/>
</dbReference>
<dbReference type="SUPFAM" id="SSF56574">
    <property type="entry name" value="Serpins"/>
    <property type="match status" value="1"/>
</dbReference>
<feature type="compositionally biased region" description="Low complexity" evidence="2">
    <location>
        <begin position="462"/>
        <end position="471"/>
    </location>
</feature>
<dbReference type="AlphaFoldDB" id="A0A8U1EQB8"/>
<accession>A0A8U1EQB8</accession>
<dbReference type="GeneID" id="120058149"/>
<dbReference type="InterPro" id="IPR023795">
    <property type="entry name" value="Serpin_CS"/>
</dbReference>
<dbReference type="InterPro" id="IPR036186">
    <property type="entry name" value="Serpin_sf"/>
</dbReference>
<dbReference type="InterPro" id="IPR000215">
    <property type="entry name" value="Serpin_fam"/>
</dbReference>
<dbReference type="Gene3D" id="2.30.39.10">
    <property type="entry name" value="Alpha-1-antitrypsin, domain 1"/>
    <property type="match status" value="1"/>
</dbReference>
<dbReference type="KEGG" id="snh:120058149"/>
<dbReference type="SMART" id="SM00093">
    <property type="entry name" value="SERPIN"/>
    <property type="match status" value="1"/>
</dbReference>
<feature type="signal peptide" evidence="3">
    <location>
        <begin position="1"/>
        <end position="21"/>
    </location>
</feature>
<evidence type="ECO:0000313" key="5">
    <source>
        <dbReference type="Proteomes" id="UP000808372"/>
    </source>
</evidence>
<keyword evidence="3" id="KW-0732">Signal</keyword>
<dbReference type="RefSeq" id="XP_038862543.1">
    <property type="nucleotide sequence ID" value="XM_039006615.1"/>
</dbReference>
<evidence type="ECO:0000256" key="3">
    <source>
        <dbReference type="SAM" id="SignalP"/>
    </source>
</evidence>
<comment type="similarity">
    <text evidence="1">Belongs to the serpin family.</text>
</comment>
<dbReference type="Pfam" id="PF00079">
    <property type="entry name" value="Serpin"/>
    <property type="match status" value="2"/>
</dbReference>
<dbReference type="Gene3D" id="3.30.497.10">
    <property type="entry name" value="Antithrombin, subunit I, domain 2"/>
    <property type="match status" value="1"/>
</dbReference>
<evidence type="ECO:0000256" key="2">
    <source>
        <dbReference type="SAM" id="MobiDB-lite"/>
    </source>
</evidence>
<feature type="domain" description="Serpin" evidence="4">
    <location>
        <begin position="38"/>
        <end position="413"/>
    </location>
</feature>
<dbReference type="PROSITE" id="PS00284">
    <property type="entry name" value="SERPIN"/>
    <property type="match status" value="1"/>
</dbReference>
<sequence length="555" mass="61043">MCRLSMTSLFVCFWLVGRGQCDASFQDSMGELHTEFAVRLYQTLTETENNSNLMVSPLSVSLSLGLLQLGARGNTLAQLEAALGYDVNDMQVQDFLLRSQGDVGNSSHGVRLQQACALFIQTGVQLLPVFTQHAAALSNSSLVRANFSQPNHTHSQLQQWGRNHGTGELLQSGGSGGLFGSGKAQGEASLWGKRLQMALVNTVNFRGVWQKQFLFTDTQNLPFTLSDGSTIKVPMMHQATEVNFGQFRTLSDQRYTVLELPYLGHFFSLLVALPSDRKTPLSSLESQITPRAVATWDTGLRRTKMDVFLPRFKMQNRFNLRSVLPSMGVSDAFNPMAADFTGISGTEGLYVSDAFHEARIEVTEDGTKAAAVTAMVLLKRSRAPVFKADRPFFFLLRQVSTGSVLFMGRVVNPADQDPLTPSTTLGPPYHHHPGTPSTTLGPPYPLHHPRTPLPPPPPWDPLTPSTTLGPPYHHHPGTPLPPPPWDPLTTTTLGPPYHLHHPGTPLPPPPPWDPLTTTTTLGPPYHHHPRTPLPPQPYLTSYSTSTILKIYFNCI</sequence>
<feature type="region of interest" description="Disordered" evidence="2">
    <location>
        <begin position="417"/>
        <end position="510"/>
    </location>
</feature>
<dbReference type="CDD" id="cd19574">
    <property type="entry name" value="serpinE3"/>
    <property type="match status" value="1"/>
</dbReference>
<evidence type="ECO:0000259" key="4">
    <source>
        <dbReference type="SMART" id="SM00093"/>
    </source>
</evidence>
<protein>
    <submittedName>
        <fullName evidence="6">Probable serpin E3</fullName>
    </submittedName>
</protein>
<feature type="compositionally biased region" description="Low complexity" evidence="2">
    <location>
        <begin position="487"/>
        <end position="497"/>
    </location>
</feature>
<dbReference type="InterPro" id="IPR042185">
    <property type="entry name" value="Serpin_sf_2"/>
</dbReference>
<dbReference type="GO" id="GO:0004867">
    <property type="term" value="F:serine-type endopeptidase inhibitor activity"/>
    <property type="evidence" value="ECO:0007669"/>
    <property type="project" value="InterPro"/>
</dbReference>
<dbReference type="InterPro" id="IPR031172">
    <property type="entry name" value="Serpin_E3"/>
</dbReference>